<evidence type="ECO:0000256" key="1">
    <source>
        <dbReference type="SAM" id="Phobius"/>
    </source>
</evidence>
<dbReference type="RefSeq" id="WP_172795546.1">
    <property type="nucleotide sequence ID" value="NZ_BDCR01000001.1"/>
</dbReference>
<gene>
    <name evidence="3" type="ORF">PJIAN_1196</name>
</gene>
<feature type="transmembrane region" description="Helical" evidence="1">
    <location>
        <begin position="68"/>
        <end position="90"/>
    </location>
</feature>
<dbReference type="Proteomes" id="UP000076586">
    <property type="component" value="Unassembled WGS sequence"/>
</dbReference>
<evidence type="ECO:0000313" key="4">
    <source>
        <dbReference type="Proteomes" id="UP000076586"/>
    </source>
</evidence>
<accession>A0A161LHH8</accession>
<name>A0A161LHH8_9BACT</name>
<feature type="transmembrane region" description="Helical" evidence="1">
    <location>
        <begin position="110"/>
        <end position="133"/>
    </location>
</feature>
<evidence type="ECO:0000259" key="2">
    <source>
        <dbReference type="Pfam" id="PF19762"/>
    </source>
</evidence>
<proteinExistence type="predicted"/>
<reference evidence="4" key="2">
    <citation type="journal article" date="2017" name="Genome Announc.">
        <title>Draft genome sequence of Paludibacter jiangxiensis NM7(T), a propionate-producing fermentative bacterium.</title>
        <authorList>
            <person name="Qiu Y.-L."/>
            <person name="Tourlousse D.M."/>
            <person name="Matsuura N."/>
            <person name="Ohashi A."/>
            <person name="Sekiguchi Y."/>
        </authorList>
    </citation>
    <scope>NUCLEOTIDE SEQUENCE [LARGE SCALE GENOMIC DNA]</scope>
    <source>
        <strain evidence="4">NM7</strain>
    </source>
</reference>
<dbReference type="EMBL" id="BDCR01000001">
    <property type="protein sequence ID" value="GAT61616.1"/>
    <property type="molecule type" value="Genomic_DNA"/>
</dbReference>
<feature type="transmembrane region" description="Helical" evidence="1">
    <location>
        <begin position="6"/>
        <end position="26"/>
    </location>
</feature>
<sequence>MMDFITIPLVVGMITLGIYKLFELFVKRRERLTIIEKLGDKLDVSVMQTKLSLPVRIDGQFNFGTLKVACLLLGVGLGLLVGYFICLNTIPGFNFDNSGHEAYQASGVIYGASVLLFGGLGLLVAFIVELNFLKKKKEE</sequence>
<protein>
    <recommendedName>
        <fullName evidence="2">DUF6249 domain-containing protein</fullName>
    </recommendedName>
</protein>
<evidence type="ECO:0000313" key="3">
    <source>
        <dbReference type="EMBL" id="GAT61616.1"/>
    </source>
</evidence>
<feature type="domain" description="DUF6249" evidence="2">
    <location>
        <begin position="9"/>
        <end position="129"/>
    </location>
</feature>
<comment type="caution">
    <text evidence="3">The sequence shown here is derived from an EMBL/GenBank/DDBJ whole genome shotgun (WGS) entry which is preliminary data.</text>
</comment>
<keyword evidence="1" id="KW-0472">Membrane</keyword>
<dbReference type="AlphaFoldDB" id="A0A161LHH8"/>
<reference evidence="4" key="1">
    <citation type="submission" date="2016-04" db="EMBL/GenBank/DDBJ databases">
        <title>Draft genome sequence of Paludibacter jiangxiensis strain NM7.</title>
        <authorList>
            <person name="Qiu Y."/>
            <person name="Matsuura N."/>
            <person name="Ohashi A."/>
            <person name="Tourlousse M.D."/>
            <person name="Sekiguchi Y."/>
        </authorList>
    </citation>
    <scope>NUCLEOTIDE SEQUENCE [LARGE SCALE GENOMIC DNA]</scope>
    <source>
        <strain evidence="4">NM7</strain>
    </source>
</reference>
<keyword evidence="1" id="KW-1133">Transmembrane helix</keyword>
<organism evidence="3 4">
    <name type="scientific">Paludibacter jiangxiensis</name>
    <dbReference type="NCBI Taxonomy" id="681398"/>
    <lineage>
        <taxon>Bacteria</taxon>
        <taxon>Pseudomonadati</taxon>
        <taxon>Bacteroidota</taxon>
        <taxon>Bacteroidia</taxon>
        <taxon>Bacteroidales</taxon>
        <taxon>Paludibacteraceae</taxon>
        <taxon>Paludibacter</taxon>
    </lineage>
</organism>
<dbReference type="Pfam" id="PF19762">
    <property type="entry name" value="DUF6249"/>
    <property type="match status" value="1"/>
</dbReference>
<dbReference type="InterPro" id="IPR046216">
    <property type="entry name" value="DUF6249"/>
</dbReference>
<keyword evidence="4" id="KW-1185">Reference proteome</keyword>
<keyword evidence="1" id="KW-0812">Transmembrane</keyword>